<dbReference type="InterPro" id="IPR000719">
    <property type="entry name" value="Prot_kinase_dom"/>
</dbReference>
<name>A0A8S0PNV6_OLEEU</name>
<sequence>MNIGAGGDMVTCVYGSRRHRQSSAICFGINGANISEINGEDLRSPNLKGPVVFSPKIPTETLQSALANETQLLGSSPNGKYNKTVLDNGLIVAVKQLEPFENVSIEAQSQSVEKTIQQELEILASLRHRNLMSLRAYIHQSRRYYLITDYAPTDSLEDVMRRPSNVMLDSRFEPRLADYGLAMIIPNVFRAASGYSAPECSQNDGY</sequence>
<dbReference type="GO" id="GO:0004672">
    <property type="term" value="F:protein kinase activity"/>
    <property type="evidence" value="ECO:0007669"/>
    <property type="project" value="InterPro"/>
</dbReference>
<dbReference type="PANTHER" id="PTHR48007:SF24">
    <property type="entry name" value="PROTEIN KINASE DOMAIN-CONTAINING PROTEIN"/>
    <property type="match status" value="1"/>
</dbReference>
<keyword evidence="2" id="KW-0808">Transferase</keyword>
<dbReference type="OrthoDB" id="4062651at2759"/>
<dbReference type="AlphaFoldDB" id="A0A8S0PNV6"/>
<reference evidence="2 3" key="1">
    <citation type="submission" date="2019-12" db="EMBL/GenBank/DDBJ databases">
        <authorList>
            <person name="Alioto T."/>
            <person name="Alioto T."/>
            <person name="Gomez Garrido J."/>
        </authorList>
    </citation>
    <scope>NUCLEOTIDE SEQUENCE [LARGE SCALE GENOMIC DNA]</scope>
</reference>
<gene>
    <name evidence="2" type="ORF">OLEA9_A042178</name>
</gene>
<dbReference type="PANTHER" id="PTHR48007">
    <property type="entry name" value="LEUCINE-RICH REPEAT RECEPTOR-LIKE PROTEIN KINASE PXC1"/>
    <property type="match status" value="1"/>
</dbReference>
<dbReference type="Gene3D" id="3.30.200.20">
    <property type="entry name" value="Phosphorylase Kinase, domain 1"/>
    <property type="match status" value="1"/>
</dbReference>
<keyword evidence="2" id="KW-0675">Receptor</keyword>
<dbReference type="Gramene" id="OE9A042178T1">
    <property type="protein sequence ID" value="OE9A042178C1"/>
    <property type="gene ID" value="OE9A042178"/>
</dbReference>
<evidence type="ECO:0000259" key="1">
    <source>
        <dbReference type="PROSITE" id="PS50011"/>
    </source>
</evidence>
<dbReference type="EMBL" id="CACTIH010000141">
    <property type="protein sequence ID" value="CAA2955160.1"/>
    <property type="molecule type" value="Genomic_DNA"/>
</dbReference>
<dbReference type="PROSITE" id="PS50011">
    <property type="entry name" value="PROTEIN_KINASE_DOM"/>
    <property type="match status" value="1"/>
</dbReference>
<dbReference type="GO" id="GO:0005524">
    <property type="term" value="F:ATP binding"/>
    <property type="evidence" value="ECO:0007669"/>
    <property type="project" value="InterPro"/>
</dbReference>
<keyword evidence="2" id="KW-0418">Kinase</keyword>
<dbReference type="InterPro" id="IPR011009">
    <property type="entry name" value="Kinase-like_dom_sf"/>
</dbReference>
<dbReference type="InterPro" id="IPR046959">
    <property type="entry name" value="PRK1-6/SRF4-like"/>
</dbReference>
<dbReference type="Pfam" id="PF00069">
    <property type="entry name" value="Pkinase"/>
    <property type="match status" value="1"/>
</dbReference>
<evidence type="ECO:0000313" key="3">
    <source>
        <dbReference type="Proteomes" id="UP000594638"/>
    </source>
</evidence>
<comment type="caution">
    <text evidence="2">The sequence shown here is derived from an EMBL/GenBank/DDBJ whole genome shotgun (WGS) entry which is preliminary data.</text>
</comment>
<dbReference type="SUPFAM" id="SSF56112">
    <property type="entry name" value="Protein kinase-like (PK-like)"/>
    <property type="match status" value="1"/>
</dbReference>
<protein>
    <submittedName>
        <fullName evidence="2">Inactive leucine-rich repeat receptor kinase CORYNE</fullName>
    </submittedName>
</protein>
<organism evidence="2 3">
    <name type="scientific">Olea europaea subsp. europaea</name>
    <dbReference type="NCBI Taxonomy" id="158383"/>
    <lineage>
        <taxon>Eukaryota</taxon>
        <taxon>Viridiplantae</taxon>
        <taxon>Streptophyta</taxon>
        <taxon>Embryophyta</taxon>
        <taxon>Tracheophyta</taxon>
        <taxon>Spermatophyta</taxon>
        <taxon>Magnoliopsida</taxon>
        <taxon>eudicotyledons</taxon>
        <taxon>Gunneridae</taxon>
        <taxon>Pentapetalae</taxon>
        <taxon>asterids</taxon>
        <taxon>lamiids</taxon>
        <taxon>Lamiales</taxon>
        <taxon>Oleaceae</taxon>
        <taxon>Oleeae</taxon>
        <taxon>Olea</taxon>
    </lineage>
</organism>
<keyword evidence="3" id="KW-1185">Reference proteome</keyword>
<proteinExistence type="predicted"/>
<evidence type="ECO:0000313" key="2">
    <source>
        <dbReference type="EMBL" id="CAA2955160.1"/>
    </source>
</evidence>
<accession>A0A8S0PNV6</accession>
<feature type="domain" description="Protein kinase" evidence="1">
    <location>
        <begin position="67"/>
        <end position="206"/>
    </location>
</feature>
<dbReference type="Proteomes" id="UP000594638">
    <property type="component" value="Unassembled WGS sequence"/>
</dbReference>